<name>A0A517MF11_9BACT</name>
<dbReference type="EMBL" id="CP036262">
    <property type="protein sequence ID" value="QDS93436.1"/>
    <property type="molecule type" value="Genomic_DNA"/>
</dbReference>
<dbReference type="PROSITE" id="PS51257">
    <property type="entry name" value="PROKAR_LIPOPROTEIN"/>
    <property type="match status" value="1"/>
</dbReference>
<dbReference type="KEGG" id="rml:FF011L_22060"/>
<dbReference type="RefSeq" id="WP_145351602.1">
    <property type="nucleotide sequence ID" value="NZ_CP036262.1"/>
</dbReference>
<gene>
    <name evidence="1" type="ORF">FF011L_22060</name>
</gene>
<dbReference type="Proteomes" id="UP000320672">
    <property type="component" value="Chromosome"/>
</dbReference>
<organism evidence="1 2">
    <name type="scientific">Roseimaritima multifibrata</name>
    <dbReference type="NCBI Taxonomy" id="1930274"/>
    <lineage>
        <taxon>Bacteria</taxon>
        <taxon>Pseudomonadati</taxon>
        <taxon>Planctomycetota</taxon>
        <taxon>Planctomycetia</taxon>
        <taxon>Pirellulales</taxon>
        <taxon>Pirellulaceae</taxon>
        <taxon>Roseimaritima</taxon>
    </lineage>
</organism>
<evidence type="ECO:0000313" key="2">
    <source>
        <dbReference type="Proteomes" id="UP000320672"/>
    </source>
</evidence>
<reference evidence="1 2" key="1">
    <citation type="submission" date="2019-02" db="EMBL/GenBank/DDBJ databases">
        <title>Deep-cultivation of Planctomycetes and their phenomic and genomic characterization uncovers novel biology.</title>
        <authorList>
            <person name="Wiegand S."/>
            <person name="Jogler M."/>
            <person name="Boedeker C."/>
            <person name="Pinto D."/>
            <person name="Vollmers J."/>
            <person name="Rivas-Marin E."/>
            <person name="Kohn T."/>
            <person name="Peeters S.H."/>
            <person name="Heuer A."/>
            <person name="Rast P."/>
            <person name="Oberbeckmann S."/>
            <person name="Bunk B."/>
            <person name="Jeske O."/>
            <person name="Meyerdierks A."/>
            <person name="Storesund J.E."/>
            <person name="Kallscheuer N."/>
            <person name="Luecker S."/>
            <person name="Lage O.M."/>
            <person name="Pohl T."/>
            <person name="Merkel B.J."/>
            <person name="Hornburger P."/>
            <person name="Mueller R.-W."/>
            <person name="Bruemmer F."/>
            <person name="Labrenz M."/>
            <person name="Spormann A.M."/>
            <person name="Op den Camp H."/>
            <person name="Overmann J."/>
            <person name="Amann R."/>
            <person name="Jetten M.S.M."/>
            <person name="Mascher T."/>
            <person name="Medema M.H."/>
            <person name="Devos D.P."/>
            <person name="Kaster A.-K."/>
            <person name="Ovreas L."/>
            <person name="Rohde M."/>
            <person name="Galperin M.Y."/>
            <person name="Jogler C."/>
        </authorList>
    </citation>
    <scope>NUCLEOTIDE SEQUENCE [LARGE SCALE GENOMIC DNA]</scope>
    <source>
        <strain evidence="1 2">FF011L</strain>
    </source>
</reference>
<dbReference type="AlphaFoldDB" id="A0A517MF11"/>
<proteinExistence type="predicted"/>
<accession>A0A517MF11</accession>
<protein>
    <submittedName>
        <fullName evidence="1">Uncharacterized protein</fullName>
    </submittedName>
</protein>
<evidence type="ECO:0000313" key="1">
    <source>
        <dbReference type="EMBL" id="QDS93436.1"/>
    </source>
</evidence>
<dbReference type="OrthoDB" id="276591at2"/>
<sequence>MRISLKFLLAGMVLFAVGCKENASTETAGSDEAIVMEGGPPEALDAHPTEGPHHGSLVELGNEEYHAEVTHDDTSVTVYILDGHAEKQVPVATKEITINLVHDGKPEQFVLVSAPDVGETEELSSRFTIVDPHLVADLDAEGSNAKLSLTIKGTPYRGEIKHDHESHEGHDHAH</sequence>
<keyword evidence="2" id="KW-1185">Reference proteome</keyword>